<dbReference type="SUPFAM" id="SSF48452">
    <property type="entry name" value="TPR-like"/>
    <property type="match status" value="1"/>
</dbReference>
<dbReference type="STRING" id="84022.CACET_c10640"/>
<dbReference type="InterPro" id="IPR051685">
    <property type="entry name" value="Ycf3/AcsC/BcsC/TPR_MFPF"/>
</dbReference>
<dbReference type="SMART" id="SM00028">
    <property type="entry name" value="TPR"/>
    <property type="match status" value="5"/>
</dbReference>
<evidence type="ECO:0000313" key="5">
    <source>
        <dbReference type="Proteomes" id="UP000035704"/>
    </source>
</evidence>
<dbReference type="OrthoDB" id="358807at2"/>
<dbReference type="PATRIC" id="fig|84022.5.peg.2262"/>
<reference evidence="4 5" key="1">
    <citation type="submission" date="2014-10" db="EMBL/GenBank/DDBJ databases">
        <title>Genome sequence of Clostridium aceticum DSM 1496.</title>
        <authorList>
            <person name="Poehlein A."/>
            <person name="Schiel-Bengelsdorf B."/>
            <person name="Gottschalk G."/>
            <person name="Duerre P."/>
            <person name="Daniel R."/>
        </authorList>
    </citation>
    <scope>NUCLEOTIDE SEQUENCE [LARGE SCALE GENOMIC DNA]</scope>
    <source>
        <strain evidence="4 5">DSM 1496</strain>
    </source>
</reference>
<dbReference type="EMBL" id="CP009687">
    <property type="protein sequence ID" value="AKL94567.1"/>
    <property type="molecule type" value="Genomic_DNA"/>
</dbReference>
<keyword evidence="2" id="KW-0802">TPR repeat</keyword>
<keyword evidence="3" id="KW-0793">Thylakoid</keyword>
<dbReference type="RefSeq" id="WP_044823308.1">
    <property type="nucleotide sequence ID" value="NZ_CP009687.1"/>
</dbReference>
<keyword evidence="5" id="KW-1185">Reference proteome</keyword>
<protein>
    <submittedName>
        <fullName evidence="4">TPR repeat-containing protein</fullName>
    </submittedName>
</protein>
<gene>
    <name evidence="4" type="ORF">CACET_c10640</name>
</gene>
<keyword evidence="1" id="KW-0677">Repeat</keyword>
<name>A0A0D8IE12_9CLOT</name>
<dbReference type="InterPro" id="IPR019734">
    <property type="entry name" value="TPR_rpt"/>
</dbReference>
<dbReference type="PROSITE" id="PS50005">
    <property type="entry name" value="TPR"/>
    <property type="match status" value="4"/>
</dbReference>
<dbReference type="Gene3D" id="1.25.40.10">
    <property type="entry name" value="Tetratricopeptide repeat domain"/>
    <property type="match status" value="2"/>
</dbReference>
<dbReference type="Proteomes" id="UP000035704">
    <property type="component" value="Chromosome"/>
</dbReference>
<dbReference type="PANTHER" id="PTHR44943">
    <property type="entry name" value="CELLULOSE SYNTHASE OPERON PROTEIN C"/>
    <property type="match status" value="1"/>
</dbReference>
<dbReference type="Pfam" id="PF13181">
    <property type="entry name" value="TPR_8"/>
    <property type="match status" value="3"/>
</dbReference>
<evidence type="ECO:0000256" key="3">
    <source>
        <dbReference type="ARBA" id="ARBA00023078"/>
    </source>
</evidence>
<dbReference type="AlphaFoldDB" id="A0A0D8IE12"/>
<organism evidence="4 5">
    <name type="scientific">Clostridium aceticum</name>
    <dbReference type="NCBI Taxonomy" id="84022"/>
    <lineage>
        <taxon>Bacteria</taxon>
        <taxon>Bacillati</taxon>
        <taxon>Bacillota</taxon>
        <taxon>Clostridia</taxon>
        <taxon>Eubacteriales</taxon>
        <taxon>Clostridiaceae</taxon>
        <taxon>Clostridium</taxon>
    </lineage>
</organism>
<dbReference type="KEGG" id="cace:CACET_c10640"/>
<accession>A0A0D8IE12</accession>
<dbReference type="SUPFAM" id="SSF81901">
    <property type="entry name" value="HCP-like"/>
    <property type="match status" value="1"/>
</dbReference>
<sequence>MKFLIDEYLLKRTEELSFVHLKYGAVLNIENYYLPKEGLDVPILTEELAENIKKKKESEIITVGGIIRGMVYLLGIDPNFKYKEAYTKFLYAANPQVEEYILIEGLKYLNKNRLIEAIIFFKSLVSLNPHSIKGLLNYALVLLDYRDQELNNKKKAYKLFTAEAQEKLEELLNLDTQEPLAYYYLGFIYKDHKEFNKAKLHWEKAMELDLDEGLKEQTKECLFQLEDMVQYERGYEAILAGRPEVGVPLLEGLYERYQTWWNLVFFIGLGYRQLGNFHEAIQYFKKVIELKEDQLDATVELGLCYGGLGELQKAIACFHKAIEIGGEDSEILCNLAMMYMEVGDLQRAKEYMDVSLRLNPEDEITLACKEKLEAMG</sequence>
<evidence type="ECO:0000313" key="4">
    <source>
        <dbReference type="EMBL" id="AKL94567.1"/>
    </source>
</evidence>
<dbReference type="PANTHER" id="PTHR44943:SF9">
    <property type="entry name" value="TPR-REPEAT-CONTAINING PROTEIN"/>
    <property type="match status" value="1"/>
</dbReference>
<evidence type="ECO:0000256" key="1">
    <source>
        <dbReference type="ARBA" id="ARBA00022737"/>
    </source>
</evidence>
<evidence type="ECO:0000256" key="2">
    <source>
        <dbReference type="ARBA" id="ARBA00022803"/>
    </source>
</evidence>
<proteinExistence type="predicted"/>
<dbReference type="InterPro" id="IPR011990">
    <property type="entry name" value="TPR-like_helical_dom_sf"/>
</dbReference>